<comment type="caution">
    <text evidence="2">The sequence shown here is derived from an EMBL/GenBank/DDBJ whole genome shotgun (WGS) entry which is preliminary data.</text>
</comment>
<sequence length="198" mass="21974">MEPDSKKRKLEEDFEKIRENVQIVNVNVTPTTSSSSLEEFSEPSTSSGGPRKNEEQLKIDENLQKLLLSSPAHLFSTGLQNQQSAACWEQWLCLLATNLTPEQWQTYWLSQCSLFGEQSVPVHLLSFFAANSTQTSNSTQISPIPNPERHENYVFFDQHQKMGNAASGGGGNSSRRDLNYAGNAMVFSNGRLAAAETS</sequence>
<evidence type="ECO:0000313" key="2">
    <source>
        <dbReference type="EMBL" id="CAI5439578.1"/>
    </source>
</evidence>
<proteinExistence type="predicted"/>
<evidence type="ECO:0000256" key="1">
    <source>
        <dbReference type="SAM" id="MobiDB-lite"/>
    </source>
</evidence>
<protein>
    <submittedName>
        <fullName evidence="2">Uncharacterized protein</fullName>
    </submittedName>
</protein>
<reference evidence="2" key="1">
    <citation type="submission" date="2022-11" db="EMBL/GenBank/DDBJ databases">
        <authorList>
            <person name="Kikuchi T."/>
        </authorList>
    </citation>
    <scope>NUCLEOTIDE SEQUENCE</scope>
    <source>
        <strain evidence="2">PS1010</strain>
    </source>
</reference>
<feature type="compositionally biased region" description="Low complexity" evidence="1">
    <location>
        <begin position="27"/>
        <end position="47"/>
    </location>
</feature>
<evidence type="ECO:0000313" key="3">
    <source>
        <dbReference type="Proteomes" id="UP001152747"/>
    </source>
</evidence>
<dbReference type="Proteomes" id="UP001152747">
    <property type="component" value="Unassembled WGS sequence"/>
</dbReference>
<dbReference type="AlphaFoldDB" id="A0A9P1I6U4"/>
<gene>
    <name evidence="2" type="ORF">CAMP_LOCUS2215</name>
</gene>
<accession>A0A9P1I6U4</accession>
<keyword evidence="3" id="KW-1185">Reference proteome</keyword>
<dbReference type="OrthoDB" id="5870517at2759"/>
<dbReference type="EMBL" id="CANHGI010000001">
    <property type="protein sequence ID" value="CAI5439578.1"/>
    <property type="molecule type" value="Genomic_DNA"/>
</dbReference>
<organism evidence="2 3">
    <name type="scientific">Caenorhabditis angaria</name>
    <dbReference type="NCBI Taxonomy" id="860376"/>
    <lineage>
        <taxon>Eukaryota</taxon>
        <taxon>Metazoa</taxon>
        <taxon>Ecdysozoa</taxon>
        <taxon>Nematoda</taxon>
        <taxon>Chromadorea</taxon>
        <taxon>Rhabditida</taxon>
        <taxon>Rhabditina</taxon>
        <taxon>Rhabditomorpha</taxon>
        <taxon>Rhabditoidea</taxon>
        <taxon>Rhabditidae</taxon>
        <taxon>Peloderinae</taxon>
        <taxon>Caenorhabditis</taxon>
    </lineage>
</organism>
<feature type="region of interest" description="Disordered" evidence="1">
    <location>
        <begin position="27"/>
        <end position="53"/>
    </location>
</feature>
<name>A0A9P1I6U4_9PELO</name>